<dbReference type="AlphaFoldDB" id="Q17ND7"/>
<dbReference type="SUPFAM" id="SSF48065">
    <property type="entry name" value="DBL homology domain (DH-domain)"/>
    <property type="match status" value="1"/>
</dbReference>
<accession>Q17ND7</accession>
<evidence type="ECO:0000256" key="1">
    <source>
        <dbReference type="ARBA" id="ARBA00022443"/>
    </source>
</evidence>
<keyword evidence="1 2" id="KW-0728">SH3 domain</keyword>
<evidence type="ECO:0000313" key="5">
    <source>
        <dbReference type="Proteomes" id="UP000682892"/>
    </source>
</evidence>
<dbReference type="GO" id="GO:0005085">
    <property type="term" value="F:guanyl-nucleotide exchange factor activity"/>
    <property type="evidence" value="ECO:0007669"/>
    <property type="project" value="InterPro"/>
</dbReference>
<gene>
    <name evidence="4" type="ORF">AaeL_AAEL000734</name>
</gene>
<dbReference type="InterPro" id="IPR036028">
    <property type="entry name" value="SH3-like_dom_sf"/>
</dbReference>
<sequence length="284" mass="32074">MKENLCFLAILLPTRSPKFPSKYLQQIHPAFRDVKMLTSSERKTLFSNIKANKIEFTKTLLELESDPICCGLSLSSFLMLPMQRRTDVRDGDNFAADCIPVPGIGPPGSMMRKLDKKGELVHLLWRGADAKLTYGKKFSKSSIYAFLFTGLIVLTKKKGDEIYLITDYCPRALLAVKSGDMLPIKEMQAIGKHLIIMTLLEDHEGKTIEMIISCPLTSPLQPDALDLDITEVVNVHSKMAEGWYEGERIRDRAVGWFPSKYTKGAHVRAKHIKQRHVLLSHTSK</sequence>
<dbReference type="Proteomes" id="UP000682892">
    <property type="component" value="Unassembled WGS sequence"/>
</dbReference>
<feature type="domain" description="SH3" evidence="3">
    <location>
        <begin position="203"/>
        <end position="267"/>
    </location>
</feature>
<dbReference type="SUPFAM" id="SSF50044">
    <property type="entry name" value="SH3-domain"/>
    <property type="match status" value="1"/>
</dbReference>
<evidence type="ECO:0000313" key="4">
    <source>
        <dbReference type="EMBL" id="EAT48198.1"/>
    </source>
</evidence>
<dbReference type="InterPro" id="IPR035899">
    <property type="entry name" value="DBL_dom_sf"/>
</dbReference>
<dbReference type="PROSITE" id="PS50002">
    <property type="entry name" value="SH3"/>
    <property type="match status" value="1"/>
</dbReference>
<reference evidence="4" key="3">
    <citation type="submission" date="2012-09" db="EMBL/GenBank/DDBJ databases">
        <authorList>
            <consortium name="VectorBase"/>
        </authorList>
    </citation>
    <scope>NUCLEOTIDE SEQUENCE</scope>
    <source>
        <strain evidence="4">Liverpool</strain>
    </source>
</reference>
<dbReference type="Pfam" id="PF00018">
    <property type="entry name" value="SH3_1"/>
    <property type="match status" value="1"/>
</dbReference>
<dbReference type="HOGENOM" id="CLU_012820_0_2_1"/>
<evidence type="ECO:0000259" key="3">
    <source>
        <dbReference type="PROSITE" id="PS50002"/>
    </source>
</evidence>
<dbReference type="Gene3D" id="2.30.30.40">
    <property type="entry name" value="SH3 Domains"/>
    <property type="match status" value="1"/>
</dbReference>
<dbReference type="VEuPathDB" id="VectorBase:AAEL019542"/>
<dbReference type="eggNOG" id="KOG3523">
    <property type="taxonomic scope" value="Eukaryota"/>
</dbReference>
<evidence type="ECO:0000256" key="2">
    <source>
        <dbReference type="PROSITE-ProRule" id="PRU00192"/>
    </source>
</evidence>
<dbReference type="CDD" id="cd01221">
    <property type="entry name" value="PH_ephexin"/>
    <property type="match status" value="1"/>
</dbReference>
<dbReference type="InterPro" id="IPR001452">
    <property type="entry name" value="SH3_domain"/>
</dbReference>
<dbReference type="InterPro" id="IPR047270">
    <property type="entry name" value="PH_ephexin"/>
</dbReference>
<reference evidence="4" key="1">
    <citation type="submission" date="2005-10" db="EMBL/GenBank/DDBJ databases">
        <authorList>
            <person name="Loftus B.J."/>
            <person name="Nene V.M."/>
            <person name="Hannick L.I."/>
            <person name="Bidwell S."/>
            <person name="Haas B."/>
            <person name="Amedeo P."/>
            <person name="Orvis J."/>
            <person name="Wortman J.R."/>
            <person name="White O.R."/>
            <person name="Salzberg S."/>
            <person name="Shumway M."/>
            <person name="Koo H."/>
            <person name="Zhao Y."/>
            <person name="Holmes M."/>
            <person name="Miller J."/>
            <person name="Schatz M."/>
            <person name="Pop M."/>
            <person name="Pai G."/>
            <person name="Utterback T."/>
            <person name="Rogers Y.-H."/>
            <person name="Kravitz S."/>
            <person name="Fraser C.M."/>
        </authorList>
    </citation>
    <scope>NUCLEOTIDE SEQUENCE</scope>
    <source>
        <strain evidence="4">Liverpool</strain>
    </source>
</reference>
<dbReference type="PANTHER" id="PTHR12845:SF5">
    <property type="entry name" value="EPHEXIN, ISOFORM D"/>
    <property type="match status" value="1"/>
</dbReference>
<name>Q17ND7_AEDAE</name>
<dbReference type="PhylomeDB" id="Q17ND7"/>
<organism evidence="4 5">
    <name type="scientific">Aedes aegypti</name>
    <name type="common">Yellowfever mosquito</name>
    <name type="synonym">Culex aegypti</name>
    <dbReference type="NCBI Taxonomy" id="7159"/>
    <lineage>
        <taxon>Eukaryota</taxon>
        <taxon>Metazoa</taxon>
        <taxon>Ecdysozoa</taxon>
        <taxon>Arthropoda</taxon>
        <taxon>Hexapoda</taxon>
        <taxon>Insecta</taxon>
        <taxon>Pterygota</taxon>
        <taxon>Neoptera</taxon>
        <taxon>Endopterygota</taxon>
        <taxon>Diptera</taxon>
        <taxon>Nematocera</taxon>
        <taxon>Culicoidea</taxon>
        <taxon>Culicidae</taxon>
        <taxon>Culicinae</taxon>
        <taxon>Aedini</taxon>
        <taxon>Aedes</taxon>
        <taxon>Stegomyia</taxon>
    </lineage>
</organism>
<protein>
    <submittedName>
        <fullName evidence="4">AAEL000734-PA</fullName>
    </submittedName>
</protein>
<reference evidence="4" key="2">
    <citation type="journal article" date="2007" name="Science">
        <title>Genome sequence of Aedes aegypti, a major arbovirus vector.</title>
        <authorList>
            <person name="Nene V."/>
            <person name="Wortman J.R."/>
            <person name="Lawson D."/>
            <person name="Haas B."/>
            <person name="Kodira C."/>
            <person name="Tu Z.J."/>
            <person name="Loftus B."/>
            <person name="Xi Z."/>
            <person name="Megy K."/>
            <person name="Grabherr M."/>
            <person name="Ren Q."/>
            <person name="Zdobnov E.M."/>
            <person name="Lobo N.F."/>
            <person name="Campbell K.S."/>
            <person name="Brown S.E."/>
            <person name="Bonaldo M.F."/>
            <person name="Zhu J."/>
            <person name="Sinkins S.P."/>
            <person name="Hogenkamp D.G."/>
            <person name="Amedeo P."/>
            <person name="Arensburger P."/>
            <person name="Atkinson P.W."/>
            <person name="Bidwell S."/>
            <person name="Biedler J."/>
            <person name="Birney E."/>
            <person name="Bruggner R.V."/>
            <person name="Costas J."/>
            <person name="Coy M.R."/>
            <person name="Crabtree J."/>
            <person name="Crawford M."/>
            <person name="Debruyn B."/>
            <person name="Decaprio D."/>
            <person name="Eiglmeier K."/>
            <person name="Eisenstadt E."/>
            <person name="El-Dorry H."/>
            <person name="Gelbart W.M."/>
            <person name="Gomes S.L."/>
            <person name="Hammond M."/>
            <person name="Hannick L.I."/>
            <person name="Hogan J.R."/>
            <person name="Holmes M.H."/>
            <person name="Jaffe D."/>
            <person name="Johnston J.S."/>
            <person name="Kennedy R.C."/>
            <person name="Koo H."/>
            <person name="Kravitz S."/>
            <person name="Kriventseva E.V."/>
            <person name="Kulp D."/>
            <person name="Labutti K."/>
            <person name="Lee E."/>
            <person name="Li S."/>
            <person name="Lovin D.D."/>
            <person name="Mao C."/>
            <person name="Mauceli E."/>
            <person name="Menck C.F."/>
            <person name="Miller J.R."/>
            <person name="Montgomery P."/>
            <person name="Mori A."/>
            <person name="Nascimento A.L."/>
            <person name="Naveira H.F."/>
            <person name="Nusbaum C."/>
            <person name="O'leary S."/>
            <person name="Orvis J."/>
            <person name="Pertea M."/>
            <person name="Quesneville H."/>
            <person name="Reidenbach K.R."/>
            <person name="Rogers Y.H."/>
            <person name="Roth C.W."/>
            <person name="Schneider J.R."/>
            <person name="Schatz M."/>
            <person name="Shumway M."/>
            <person name="Stanke M."/>
            <person name="Stinson E.O."/>
            <person name="Tubio J.M."/>
            <person name="Vanzee J.P."/>
            <person name="Verjovski-Almeida S."/>
            <person name="Werner D."/>
            <person name="White O."/>
            <person name="Wyder S."/>
            <person name="Zeng Q."/>
            <person name="Zhao Q."/>
            <person name="Zhao Y."/>
            <person name="Hill C.A."/>
            <person name="Raikhel A.S."/>
            <person name="Soares M.B."/>
            <person name="Knudson D.L."/>
            <person name="Lee N.H."/>
            <person name="Galagan J."/>
            <person name="Salzberg S.L."/>
            <person name="Paulsen I.T."/>
            <person name="Dimopoulos G."/>
            <person name="Collins F.H."/>
            <person name="Birren B."/>
            <person name="Fraser-Liggett C.M."/>
            <person name="Severson D.W."/>
        </authorList>
    </citation>
    <scope>NUCLEOTIDE SEQUENCE [LARGE SCALE GENOMIC DNA]</scope>
    <source>
        <strain evidence="4">Liverpool</strain>
    </source>
</reference>
<dbReference type="PaxDb" id="7159-AAEL000734-PA"/>
<proteinExistence type="predicted"/>
<dbReference type="PANTHER" id="PTHR12845">
    <property type="entry name" value="GUANINE NUCLEOTIDE EXCHANGE FACTOR"/>
    <property type="match status" value="1"/>
</dbReference>
<dbReference type="InterPro" id="IPR047271">
    <property type="entry name" value="Ephexin-like"/>
</dbReference>
<dbReference type="EMBL" id="CH477200">
    <property type="protein sequence ID" value="EAT48198.1"/>
    <property type="molecule type" value="Genomic_DNA"/>
</dbReference>